<feature type="domain" description="Nudix hydrolase" evidence="3">
    <location>
        <begin position="20"/>
        <end position="160"/>
    </location>
</feature>
<dbReference type="GO" id="GO:0016787">
    <property type="term" value="F:hydrolase activity"/>
    <property type="evidence" value="ECO:0007669"/>
    <property type="project" value="UniProtKB-KW"/>
</dbReference>
<name>A4C4Q9_9GAMM</name>
<comment type="cofactor">
    <cofactor evidence="1">
        <name>Mg(2+)</name>
        <dbReference type="ChEBI" id="CHEBI:18420"/>
    </cofactor>
</comment>
<sequence length="173" mass="19886">MRLLKQTQHPDIINNTAETLLRNAARAIVLRGNDILLMYTHRYDDYSLPGGGVNQGESIIDALKRELHEETGAQQIEVMSEFGAYFELRPWNKAPFELVQMNSYCFVCNIADELHTPQFEQHEINNGMRPVWINIHCAIKHNLHTLATSEKKGISIERETFLLQTIVAELIKK</sequence>
<dbReference type="Gene3D" id="3.90.79.10">
    <property type="entry name" value="Nucleoside Triphosphate Pyrophosphohydrolase"/>
    <property type="match status" value="1"/>
</dbReference>
<keyword evidence="5" id="KW-1185">Reference proteome</keyword>
<accession>A4C4Q9</accession>
<proteinExistence type="predicted"/>
<dbReference type="HOGENOM" id="CLU_106692_0_0_6"/>
<dbReference type="InterPro" id="IPR020084">
    <property type="entry name" value="NUDIX_hydrolase_CS"/>
</dbReference>
<dbReference type="CDD" id="cd02883">
    <property type="entry name" value="NUDIX_Hydrolase"/>
    <property type="match status" value="1"/>
</dbReference>
<dbReference type="PANTHER" id="PTHR43046:SF15">
    <property type="entry name" value="MUTT_NUDIX FAMILY PROTEIN"/>
    <property type="match status" value="1"/>
</dbReference>
<dbReference type="Pfam" id="PF00293">
    <property type="entry name" value="NUDIX"/>
    <property type="match status" value="1"/>
</dbReference>
<dbReference type="SUPFAM" id="SSF55811">
    <property type="entry name" value="Nudix"/>
    <property type="match status" value="1"/>
</dbReference>
<dbReference type="eggNOG" id="COG1051">
    <property type="taxonomic scope" value="Bacteria"/>
</dbReference>
<dbReference type="EMBL" id="AAOH01000001">
    <property type="protein sequence ID" value="EAR30541.1"/>
    <property type="molecule type" value="Genomic_DNA"/>
</dbReference>
<reference evidence="4 5" key="1">
    <citation type="submission" date="2006-02" db="EMBL/GenBank/DDBJ databases">
        <authorList>
            <person name="Moran M.A."/>
            <person name="Kjelleberg S."/>
            <person name="Egan S."/>
            <person name="Saunders N."/>
            <person name="Thomas T."/>
            <person name="Ferriera S."/>
            <person name="Johnson J."/>
            <person name="Kravitz S."/>
            <person name="Halpern A."/>
            <person name="Remington K."/>
            <person name="Beeson K."/>
            <person name="Tran B."/>
            <person name="Rogers Y.-H."/>
            <person name="Friedman R."/>
            <person name="Venter J.C."/>
        </authorList>
    </citation>
    <scope>NUCLEOTIDE SEQUENCE [LARGE SCALE GENOMIC DNA]</scope>
    <source>
        <strain evidence="4 5">D2</strain>
    </source>
</reference>
<organism evidence="4 5">
    <name type="scientific">Pseudoalteromonas tunicata D2</name>
    <dbReference type="NCBI Taxonomy" id="87626"/>
    <lineage>
        <taxon>Bacteria</taxon>
        <taxon>Pseudomonadati</taxon>
        <taxon>Pseudomonadota</taxon>
        <taxon>Gammaproteobacteria</taxon>
        <taxon>Alteromonadales</taxon>
        <taxon>Pseudoalteromonadaceae</taxon>
        <taxon>Pseudoalteromonas</taxon>
    </lineage>
</organism>
<evidence type="ECO:0000256" key="2">
    <source>
        <dbReference type="ARBA" id="ARBA00022801"/>
    </source>
</evidence>
<dbReference type="PROSITE" id="PS51462">
    <property type="entry name" value="NUDIX"/>
    <property type="match status" value="1"/>
</dbReference>
<evidence type="ECO:0000256" key="1">
    <source>
        <dbReference type="ARBA" id="ARBA00001946"/>
    </source>
</evidence>
<dbReference type="Proteomes" id="UP000006201">
    <property type="component" value="Unassembled WGS sequence"/>
</dbReference>
<protein>
    <submittedName>
        <fullName evidence="4">MutT/NUDIX family protein</fullName>
    </submittedName>
</protein>
<dbReference type="InterPro" id="IPR015797">
    <property type="entry name" value="NUDIX_hydrolase-like_dom_sf"/>
</dbReference>
<keyword evidence="2" id="KW-0378">Hydrolase</keyword>
<dbReference type="PANTHER" id="PTHR43046">
    <property type="entry name" value="GDP-MANNOSE MANNOSYL HYDROLASE"/>
    <property type="match status" value="1"/>
</dbReference>
<evidence type="ECO:0000313" key="4">
    <source>
        <dbReference type="EMBL" id="EAR30541.1"/>
    </source>
</evidence>
<dbReference type="InterPro" id="IPR000086">
    <property type="entry name" value="NUDIX_hydrolase_dom"/>
</dbReference>
<dbReference type="AlphaFoldDB" id="A4C4Q9"/>
<comment type="caution">
    <text evidence="4">The sequence shown here is derived from an EMBL/GenBank/DDBJ whole genome shotgun (WGS) entry which is preliminary data.</text>
</comment>
<dbReference type="RefSeq" id="WP_009836839.1">
    <property type="nucleotide sequence ID" value="NZ_AAOH01000001.1"/>
</dbReference>
<dbReference type="OrthoDB" id="9804442at2"/>
<dbReference type="PROSITE" id="PS00893">
    <property type="entry name" value="NUDIX_BOX"/>
    <property type="match status" value="1"/>
</dbReference>
<gene>
    <name evidence="4" type="ORF">PTD2_03191</name>
</gene>
<dbReference type="STRING" id="87626.PTD2_03191"/>
<evidence type="ECO:0000259" key="3">
    <source>
        <dbReference type="PROSITE" id="PS51462"/>
    </source>
</evidence>
<evidence type="ECO:0000313" key="5">
    <source>
        <dbReference type="Proteomes" id="UP000006201"/>
    </source>
</evidence>